<gene>
    <name evidence="2" type="ORF">CCMP2556_LOCUS7297</name>
    <name evidence="3" type="ORF">CCMP2556_LOCUS7562</name>
</gene>
<evidence type="ECO:0000313" key="2">
    <source>
        <dbReference type="EMBL" id="CAK9003449.1"/>
    </source>
</evidence>
<dbReference type="Proteomes" id="UP001642484">
    <property type="component" value="Unassembled WGS sequence"/>
</dbReference>
<feature type="region of interest" description="Disordered" evidence="1">
    <location>
        <begin position="126"/>
        <end position="155"/>
    </location>
</feature>
<proteinExistence type="predicted"/>
<evidence type="ECO:0000313" key="3">
    <source>
        <dbReference type="EMBL" id="CAK9004127.1"/>
    </source>
</evidence>
<accession>A0ABP0IQ40</accession>
<feature type="compositionally biased region" description="Acidic residues" evidence="1">
    <location>
        <begin position="146"/>
        <end position="155"/>
    </location>
</feature>
<evidence type="ECO:0000256" key="1">
    <source>
        <dbReference type="SAM" id="MobiDB-lite"/>
    </source>
</evidence>
<organism evidence="2 4">
    <name type="scientific">Durusdinium trenchii</name>
    <dbReference type="NCBI Taxonomy" id="1381693"/>
    <lineage>
        <taxon>Eukaryota</taxon>
        <taxon>Sar</taxon>
        <taxon>Alveolata</taxon>
        <taxon>Dinophyceae</taxon>
        <taxon>Suessiales</taxon>
        <taxon>Symbiodiniaceae</taxon>
        <taxon>Durusdinium</taxon>
    </lineage>
</organism>
<protein>
    <submittedName>
        <fullName evidence="2">Uncharacterized protein</fullName>
    </submittedName>
</protein>
<keyword evidence="4" id="KW-1185">Reference proteome</keyword>
<dbReference type="EMBL" id="CAXAMN010003224">
    <property type="protein sequence ID" value="CAK9003449.1"/>
    <property type="molecule type" value="Genomic_DNA"/>
</dbReference>
<evidence type="ECO:0000313" key="4">
    <source>
        <dbReference type="Proteomes" id="UP001642484"/>
    </source>
</evidence>
<name>A0ABP0IQ40_9DINO</name>
<comment type="caution">
    <text evidence="2">The sequence shown here is derived from an EMBL/GenBank/DDBJ whole genome shotgun (WGS) entry which is preliminary data.</text>
</comment>
<sequence length="252" mass="28395">MSESSTTDLARAWESVPELRRRAHQLQLVTFTQEDRINRDSLVQNEHVVTLALTHLGTRVCVQTLEVHIESFYCLMNIPIPRNMVSIQAWALRRMISVYNLVTRRPHVPREKALRRILINQGFDIELETPPRPGPRAGSSGGHDDDPMDSCEECEESEEFSDDESICPHPIEYVEPSGDLSFKESFSIALQQVCATKPCILQDYAEFVLWSSILGSTGFDDSHRTTGAIKTDEPKPVLASNMRLVSSPLSTN</sequence>
<dbReference type="EMBL" id="CAXAMN010003336">
    <property type="protein sequence ID" value="CAK9004127.1"/>
    <property type="molecule type" value="Genomic_DNA"/>
</dbReference>
<reference evidence="2 4" key="1">
    <citation type="submission" date="2024-02" db="EMBL/GenBank/DDBJ databases">
        <authorList>
            <person name="Chen Y."/>
            <person name="Shah S."/>
            <person name="Dougan E. K."/>
            <person name="Thang M."/>
            <person name="Chan C."/>
        </authorList>
    </citation>
    <scope>NUCLEOTIDE SEQUENCE [LARGE SCALE GENOMIC DNA]</scope>
</reference>